<feature type="active site" description="Charge relay system" evidence="5">
    <location>
        <position position="429"/>
    </location>
</feature>
<feature type="active site" description="Charge relay system" evidence="5">
    <location>
        <position position="246"/>
    </location>
</feature>
<dbReference type="PANTHER" id="PTHR43806:SF11">
    <property type="entry name" value="CEREVISIN-RELATED"/>
    <property type="match status" value="1"/>
</dbReference>
<dbReference type="SUPFAM" id="SSF52743">
    <property type="entry name" value="Subtilisin-like"/>
    <property type="match status" value="1"/>
</dbReference>
<feature type="signal peptide" evidence="7">
    <location>
        <begin position="1"/>
        <end position="31"/>
    </location>
</feature>
<evidence type="ECO:0000256" key="4">
    <source>
        <dbReference type="ARBA" id="ARBA00022825"/>
    </source>
</evidence>
<organism evidence="10 11">
    <name type="scientific">Parachitinimonas caeni</name>
    <dbReference type="NCBI Taxonomy" id="3031301"/>
    <lineage>
        <taxon>Bacteria</taxon>
        <taxon>Pseudomonadati</taxon>
        <taxon>Pseudomonadota</taxon>
        <taxon>Betaproteobacteria</taxon>
        <taxon>Neisseriales</taxon>
        <taxon>Chitinibacteraceae</taxon>
        <taxon>Parachitinimonas</taxon>
    </lineage>
</organism>
<keyword evidence="2 5" id="KW-0645">Protease</keyword>
<evidence type="ECO:0000256" key="2">
    <source>
        <dbReference type="ARBA" id="ARBA00022670"/>
    </source>
</evidence>
<evidence type="ECO:0000259" key="8">
    <source>
        <dbReference type="Pfam" id="PF00082"/>
    </source>
</evidence>
<dbReference type="InterPro" id="IPR015500">
    <property type="entry name" value="Peptidase_S8_subtilisin-rel"/>
</dbReference>
<evidence type="ECO:0000256" key="6">
    <source>
        <dbReference type="SAM" id="MobiDB-lite"/>
    </source>
</evidence>
<dbReference type="GO" id="GO:0016787">
    <property type="term" value="F:hydrolase activity"/>
    <property type="evidence" value="ECO:0007669"/>
    <property type="project" value="UniProtKB-KW"/>
</dbReference>
<keyword evidence="4 5" id="KW-0720">Serine protease</keyword>
<dbReference type="InterPro" id="IPR007280">
    <property type="entry name" value="Peptidase_C_arc/bac"/>
</dbReference>
<dbReference type="CDD" id="cd07496">
    <property type="entry name" value="Peptidases_S8_13"/>
    <property type="match status" value="1"/>
</dbReference>
<dbReference type="SUPFAM" id="SSF89260">
    <property type="entry name" value="Collagen-binding domain"/>
    <property type="match status" value="1"/>
</dbReference>
<dbReference type="InterPro" id="IPR036852">
    <property type="entry name" value="Peptidase_S8/S53_dom_sf"/>
</dbReference>
<feature type="compositionally biased region" description="Polar residues" evidence="6">
    <location>
        <begin position="236"/>
        <end position="246"/>
    </location>
</feature>
<proteinExistence type="inferred from homology"/>
<evidence type="ECO:0000256" key="1">
    <source>
        <dbReference type="ARBA" id="ARBA00011073"/>
    </source>
</evidence>
<protein>
    <submittedName>
        <fullName evidence="10">S8 family serine peptidase</fullName>
        <ecNumber evidence="10">3.4.-.-</ecNumber>
    </submittedName>
</protein>
<feature type="region of interest" description="Disordered" evidence="6">
    <location>
        <begin position="210"/>
        <end position="246"/>
    </location>
</feature>
<name>A0ABT7E149_9NEIS</name>
<keyword evidence="7" id="KW-0732">Signal</keyword>
<reference evidence="10" key="1">
    <citation type="submission" date="2023-03" db="EMBL/GenBank/DDBJ databases">
        <title>Chitinimonas shenzhenensis gen. nov., sp. nov., a novel member of family Burkholderiaceae isolated from activated sludge collected in Shen Zhen, China.</title>
        <authorList>
            <person name="Wang X."/>
        </authorList>
    </citation>
    <scope>NUCLEOTIDE SEQUENCE</scope>
    <source>
        <strain evidence="10">DQS-5</strain>
    </source>
</reference>
<keyword evidence="3 5" id="KW-0378">Hydrolase</keyword>
<evidence type="ECO:0000256" key="3">
    <source>
        <dbReference type="ARBA" id="ARBA00022801"/>
    </source>
</evidence>
<dbReference type="InterPro" id="IPR000209">
    <property type="entry name" value="Peptidase_S8/S53_dom"/>
</dbReference>
<comment type="similarity">
    <text evidence="1 5">Belongs to the peptidase S8 family.</text>
</comment>
<dbReference type="Gene3D" id="3.40.50.200">
    <property type="entry name" value="Peptidase S8/S53 domain"/>
    <property type="match status" value="1"/>
</dbReference>
<comment type="caution">
    <text evidence="10">The sequence shown here is derived from an EMBL/GenBank/DDBJ whole genome shotgun (WGS) entry which is preliminary data.</text>
</comment>
<feature type="domain" description="Peptidase C-terminal archaeal/bacterial" evidence="9">
    <location>
        <begin position="528"/>
        <end position="595"/>
    </location>
</feature>
<dbReference type="PRINTS" id="PR00723">
    <property type="entry name" value="SUBTILISIN"/>
</dbReference>
<keyword evidence="11" id="KW-1185">Reference proteome</keyword>
<dbReference type="InterPro" id="IPR034176">
    <property type="entry name" value="Peptidases_S8_13"/>
</dbReference>
<dbReference type="InterPro" id="IPR023828">
    <property type="entry name" value="Peptidase_S8_Ser-AS"/>
</dbReference>
<dbReference type="Gene3D" id="2.60.120.380">
    <property type="match status" value="1"/>
</dbReference>
<feature type="chain" id="PRO_5045923358" evidence="7">
    <location>
        <begin position="32"/>
        <end position="614"/>
    </location>
</feature>
<dbReference type="PROSITE" id="PS00138">
    <property type="entry name" value="SUBTILASE_SER"/>
    <property type="match status" value="1"/>
</dbReference>
<evidence type="ECO:0000313" key="11">
    <source>
        <dbReference type="Proteomes" id="UP001172778"/>
    </source>
</evidence>
<dbReference type="EMBL" id="JARRAF010000024">
    <property type="protein sequence ID" value="MDK2125769.1"/>
    <property type="molecule type" value="Genomic_DNA"/>
</dbReference>
<dbReference type="Proteomes" id="UP001172778">
    <property type="component" value="Unassembled WGS sequence"/>
</dbReference>
<dbReference type="RefSeq" id="WP_284102082.1">
    <property type="nucleotide sequence ID" value="NZ_JARRAF010000024.1"/>
</dbReference>
<dbReference type="PROSITE" id="PS51892">
    <property type="entry name" value="SUBTILASE"/>
    <property type="match status" value="1"/>
</dbReference>
<dbReference type="InterPro" id="IPR022398">
    <property type="entry name" value="Peptidase_S8_His-AS"/>
</dbReference>
<dbReference type="PROSITE" id="PS00137">
    <property type="entry name" value="SUBTILASE_HIS"/>
    <property type="match status" value="1"/>
</dbReference>
<dbReference type="Pfam" id="PF00082">
    <property type="entry name" value="Peptidase_S8"/>
    <property type="match status" value="1"/>
</dbReference>
<evidence type="ECO:0000256" key="7">
    <source>
        <dbReference type="SAM" id="SignalP"/>
    </source>
</evidence>
<evidence type="ECO:0000256" key="5">
    <source>
        <dbReference type="PROSITE-ProRule" id="PRU01240"/>
    </source>
</evidence>
<feature type="compositionally biased region" description="Basic and acidic residues" evidence="6">
    <location>
        <begin position="211"/>
        <end position="224"/>
    </location>
</feature>
<evidence type="ECO:0000313" key="10">
    <source>
        <dbReference type="EMBL" id="MDK2125769.1"/>
    </source>
</evidence>
<dbReference type="PANTHER" id="PTHR43806">
    <property type="entry name" value="PEPTIDASE S8"/>
    <property type="match status" value="1"/>
</dbReference>
<dbReference type="Pfam" id="PF04151">
    <property type="entry name" value="PPC"/>
    <property type="match status" value="1"/>
</dbReference>
<feature type="active site" description="Charge relay system" evidence="5">
    <location>
        <position position="186"/>
    </location>
</feature>
<accession>A0ABT7E149</accession>
<dbReference type="EC" id="3.4.-.-" evidence="10"/>
<dbReference type="InterPro" id="IPR050131">
    <property type="entry name" value="Peptidase_S8_subtilisin-like"/>
</dbReference>
<feature type="domain" description="Peptidase S8/S53" evidence="8">
    <location>
        <begin position="177"/>
        <end position="473"/>
    </location>
</feature>
<gene>
    <name evidence="10" type="ORF">PZA18_17080</name>
</gene>
<sequence>MKQFNTNKPVARLSQTGIAVALALMATAAHAEQGFAAAAAQQGTHTDQLIVKYRTSGLSLQQLNSPSAQTAAATVRAQRMTQLQTSLQPFGAITAFKRTTGLGAQVIKLDRRRTVEEVAAMAAKIAKDDPNVAYAEPDYIMQPLAAAPNDPRWKDQWDMQNSATGINLTKAWDISTGSGVVVAVIDTGYRPHADLAANVLPGYDMITEATRANDGDGRDNDARDTGSWVASGECQPGSSARDSSWHGTHVAGTIAAVTNNGVGVAGIAPNAKILPVRVLGKCGGATSDIADAIVWASGGEVPDIPTNTTPARVLNLSLGGKRSCTETQTYQEAIDKAIANKAIVVVAAGNSSMDVSGFTPASCRGVVAVAAYGKSGARASYSNYGAKIALAGPGGEWEFENDPEGILSTVDVGTKDPVKDGYTTMAGTSMAAPHVAGVAALMLAAKPSATADEVVSALKSSARPFTASCDQCGSGMLDAYGAVKAIKGEIVQPPSGSSEVEPNDGRLAANAVTAPKTLNATMGTTADLDYYSVQLPAGKTLSVAMAPNSDSDYDVYLYSASGSLLKSSENGPGEADRVSTTNTSTKAQTYYIAVQHYQGGFGAADGKYTVKFSW</sequence>
<evidence type="ECO:0000259" key="9">
    <source>
        <dbReference type="Pfam" id="PF04151"/>
    </source>
</evidence>